<dbReference type="AlphaFoldDB" id="A0ABD3DNW4"/>
<comment type="caution">
    <text evidence="1">The sequence shown here is derived from an EMBL/GenBank/DDBJ whole genome shotgun (WGS) entry which is preliminary data.</text>
</comment>
<sequence length="81" mass="8830">MASQVKQVFYITDPSNKTVSVVLHGKRIISSDENDESSLDVSELSSFSSGLPNINSEVVVDDVHAVRLDHSEGIWENVATV</sequence>
<evidence type="ECO:0000313" key="1">
    <source>
        <dbReference type="EMBL" id="KAL3643773.1"/>
    </source>
</evidence>
<gene>
    <name evidence="1" type="ORF">CASFOL_014588</name>
</gene>
<dbReference type="Proteomes" id="UP001632038">
    <property type="component" value="Unassembled WGS sequence"/>
</dbReference>
<accession>A0ABD3DNW4</accession>
<reference evidence="2" key="1">
    <citation type="journal article" date="2024" name="IScience">
        <title>Strigolactones Initiate the Formation of Haustorium-like Structures in Castilleja.</title>
        <authorList>
            <person name="Buerger M."/>
            <person name="Peterson D."/>
            <person name="Chory J."/>
        </authorList>
    </citation>
    <scope>NUCLEOTIDE SEQUENCE [LARGE SCALE GENOMIC DNA]</scope>
</reference>
<keyword evidence="2" id="KW-1185">Reference proteome</keyword>
<dbReference type="EMBL" id="JAVIJP010000016">
    <property type="protein sequence ID" value="KAL3643773.1"/>
    <property type="molecule type" value="Genomic_DNA"/>
</dbReference>
<evidence type="ECO:0000313" key="2">
    <source>
        <dbReference type="Proteomes" id="UP001632038"/>
    </source>
</evidence>
<organism evidence="1 2">
    <name type="scientific">Castilleja foliolosa</name>
    <dbReference type="NCBI Taxonomy" id="1961234"/>
    <lineage>
        <taxon>Eukaryota</taxon>
        <taxon>Viridiplantae</taxon>
        <taxon>Streptophyta</taxon>
        <taxon>Embryophyta</taxon>
        <taxon>Tracheophyta</taxon>
        <taxon>Spermatophyta</taxon>
        <taxon>Magnoliopsida</taxon>
        <taxon>eudicotyledons</taxon>
        <taxon>Gunneridae</taxon>
        <taxon>Pentapetalae</taxon>
        <taxon>asterids</taxon>
        <taxon>lamiids</taxon>
        <taxon>Lamiales</taxon>
        <taxon>Orobanchaceae</taxon>
        <taxon>Pedicularideae</taxon>
        <taxon>Castillejinae</taxon>
        <taxon>Castilleja</taxon>
    </lineage>
</organism>
<protein>
    <submittedName>
        <fullName evidence="1">Uncharacterized protein</fullName>
    </submittedName>
</protein>
<name>A0ABD3DNW4_9LAMI</name>
<proteinExistence type="predicted"/>